<dbReference type="AlphaFoldDB" id="A0A430F4X2"/>
<dbReference type="Proteomes" id="UP000288052">
    <property type="component" value="Unassembled WGS sequence"/>
</dbReference>
<name>A0A430F4X2_9BIFI</name>
<evidence type="ECO:0000313" key="2">
    <source>
        <dbReference type="Proteomes" id="UP000288052"/>
    </source>
</evidence>
<comment type="caution">
    <text evidence="1">The sequence shown here is derived from an EMBL/GenBank/DDBJ whole genome shotgun (WGS) entry which is preliminary data.</text>
</comment>
<dbReference type="EMBL" id="QXGI01000012">
    <property type="protein sequence ID" value="RSX44666.1"/>
    <property type="molecule type" value="Genomic_DNA"/>
</dbReference>
<organism evidence="1 2">
    <name type="scientific">Bifidobacterium castoris</name>
    <dbReference type="NCBI Taxonomy" id="2306972"/>
    <lineage>
        <taxon>Bacteria</taxon>
        <taxon>Bacillati</taxon>
        <taxon>Actinomycetota</taxon>
        <taxon>Actinomycetes</taxon>
        <taxon>Bifidobacteriales</taxon>
        <taxon>Bifidobacteriaceae</taxon>
        <taxon>Bifidobacterium</taxon>
    </lineage>
</organism>
<evidence type="ECO:0000313" key="1">
    <source>
        <dbReference type="EMBL" id="RSX44666.1"/>
    </source>
</evidence>
<proteinExistence type="predicted"/>
<keyword evidence="2" id="KW-1185">Reference proteome</keyword>
<reference evidence="1 2" key="1">
    <citation type="submission" date="2018-09" db="EMBL/GenBank/DDBJ databases">
        <title>Characterization of the phylogenetic diversity of five novel species belonging to the genus Bifidobacterium.</title>
        <authorList>
            <person name="Lugli G.A."/>
            <person name="Duranti S."/>
            <person name="Milani C."/>
        </authorList>
    </citation>
    <scope>NUCLEOTIDE SEQUENCE [LARGE SCALE GENOMIC DNA]</scope>
    <source>
        <strain evidence="1 2">2020B</strain>
    </source>
</reference>
<gene>
    <name evidence="1" type="ORF">D2E22_1952</name>
</gene>
<sequence>MGKRKTVAVLAAVVVAVGVAGCDIKLGDSDGTRIECEYVPMTRPMWIDDQMYLMPYQECIPVSVDEEAT</sequence>
<dbReference type="RefSeq" id="WP_126032912.1">
    <property type="nucleotide sequence ID" value="NZ_QXGI01000012.1"/>
</dbReference>
<protein>
    <recommendedName>
        <fullName evidence="3">Lipoprotein</fullName>
    </recommendedName>
</protein>
<accession>A0A430F4X2</accession>
<evidence type="ECO:0008006" key="3">
    <source>
        <dbReference type="Google" id="ProtNLM"/>
    </source>
</evidence>
<dbReference type="PROSITE" id="PS51257">
    <property type="entry name" value="PROKAR_LIPOPROTEIN"/>
    <property type="match status" value="1"/>
</dbReference>